<dbReference type="InterPro" id="IPR025948">
    <property type="entry name" value="HTH-like_dom"/>
</dbReference>
<accession>N8Y4T7</accession>
<sequence>MVDFIHNNKDRYGVDAICRILPIAASTYYRTLDLADNPEHRAKRALHDLHHAEQIKRIWKESSGRYGVRKAWQQLKREGYVIARCTVARLMQKLGIQGVWRGKNKQTTRSRDDQKRADDLVKRNFNADHPDPCEAVLRSMTSRIFKLIQVGSIPPLLLMCSHEQLLDGKYQHV</sequence>
<evidence type="ECO:0000259" key="1">
    <source>
        <dbReference type="Pfam" id="PF13276"/>
    </source>
</evidence>
<protein>
    <recommendedName>
        <fullName evidence="1">HTH-like domain-containing protein</fullName>
    </recommendedName>
</protein>
<name>N8Y4T7_9GAMM</name>
<organism evidence="2 3">
    <name type="scientific">Acinetobacter schindleri NIPH 900</name>
    <dbReference type="NCBI Taxonomy" id="1217675"/>
    <lineage>
        <taxon>Bacteria</taxon>
        <taxon>Pseudomonadati</taxon>
        <taxon>Pseudomonadota</taxon>
        <taxon>Gammaproteobacteria</taxon>
        <taxon>Moraxellales</taxon>
        <taxon>Moraxellaceae</taxon>
        <taxon>Acinetobacter</taxon>
    </lineage>
</organism>
<dbReference type="InterPro" id="IPR050900">
    <property type="entry name" value="Transposase_IS3/IS150/IS904"/>
</dbReference>
<reference evidence="2 3" key="1">
    <citation type="submission" date="2013-02" db="EMBL/GenBank/DDBJ databases">
        <title>The Genome Sequence of Acinetobacter schindleri NIPH 900.</title>
        <authorList>
            <consortium name="The Broad Institute Genome Sequencing Platform"/>
            <consortium name="The Broad Institute Genome Sequencing Center for Infectious Disease"/>
            <person name="Cerqueira G."/>
            <person name="Feldgarden M."/>
            <person name="Courvalin P."/>
            <person name="Perichon B."/>
            <person name="Grillot-Courvalin C."/>
            <person name="Clermont D."/>
            <person name="Rocha E."/>
            <person name="Yoon E.-J."/>
            <person name="Nemec A."/>
            <person name="Walker B."/>
            <person name="Young S.K."/>
            <person name="Zeng Q."/>
            <person name="Gargeya S."/>
            <person name="Fitzgerald M."/>
            <person name="Haas B."/>
            <person name="Abouelleil A."/>
            <person name="Alvarado L."/>
            <person name="Arachchi H.M."/>
            <person name="Berlin A.M."/>
            <person name="Chapman S.B."/>
            <person name="Dewar J."/>
            <person name="Goldberg J."/>
            <person name="Griggs A."/>
            <person name="Gujja S."/>
            <person name="Hansen M."/>
            <person name="Howarth C."/>
            <person name="Imamovic A."/>
            <person name="Larimer J."/>
            <person name="McCowan C."/>
            <person name="Murphy C."/>
            <person name="Neiman D."/>
            <person name="Pearson M."/>
            <person name="Priest M."/>
            <person name="Roberts A."/>
            <person name="Saif S."/>
            <person name="Shea T."/>
            <person name="Sisk P."/>
            <person name="Sykes S."/>
            <person name="Wortman J."/>
            <person name="Nusbaum C."/>
            <person name="Birren B."/>
        </authorList>
    </citation>
    <scope>NUCLEOTIDE SEQUENCE [LARGE SCALE GENOMIC DNA]</scope>
    <source>
        <strain evidence="2 3">NIPH 900</strain>
    </source>
</reference>
<dbReference type="Pfam" id="PF13276">
    <property type="entry name" value="HTH_21"/>
    <property type="match status" value="1"/>
</dbReference>
<feature type="domain" description="HTH-like" evidence="1">
    <location>
        <begin position="52"/>
        <end position="103"/>
    </location>
</feature>
<dbReference type="PATRIC" id="fig|1217675.3.peg.260"/>
<dbReference type="PANTHER" id="PTHR46889:SF4">
    <property type="entry name" value="TRANSPOSASE INSO FOR INSERTION SEQUENCE ELEMENT IS911B-RELATED"/>
    <property type="match status" value="1"/>
</dbReference>
<keyword evidence="3" id="KW-1185">Reference proteome</keyword>
<evidence type="ECO:0000313" key="3">
    <source>
        <dbReference type="Proteomes" id="UP000018438"/>
    </source>
</evidence>
<dbReference type="HOGENOM" id="CLU_027402_21_8_6"/>
<dbReference type="Proteomes" id="UP000018438">
    <property type="component" value="Unassembled WGS sequence"/>
</dbReference>
<dbReference type="AlphaFoldDB" id="N8Y4T7"/>
<gene>
    <name evidence="2" type="ORF">F965_00269</name>
</gene>
<dbReference type="PANTHER" id="PTHR46889">
    <property type="entry name" value="TRANSPOSASE INSF FOR INSERTION SEQUENCE IS3B-RELATED"/>
    <property type="match status" value="1"/>
</dbReference>
<proteinExistence type="predicted"/>
<comment type="caution">
    <text evidence="2">The sequence shown here is derived from an EMBL/GenBank/DDBJ whole genome shotgun (WGS) entry which is preliminary data.</text>
</comment>
<dbReference type="EMBL" id="APPI01000007">
    <property type="protein sequence ID" value="ENV14608.1"/>
    <property type="molecule type" value="Genomic_DNA"/>
</dbReference>
<evidence type="ECO:0000313" key="2">
    <source>
        <dbReference type="EMBL" id="ENV14608.1"/>
    </source>
</evidence>